<feature type="non-terminal residue" evidence="2">
    <location>
        <position position="1"/>
    </location>
</feature>
<dbReference type="Gene3D" id="1.25.40.10">
    <property type="entry name" value="Tetratricopeptide repeat domain"/>
    <property type="match status" value="1"/>
</dbReference>
<protein>
    <recommendedName>
        <fullName evidence="4">Pentatricopeptide repeat-containing protein</fullName>
    </recommendedName>
</protein>
<feature type="non-terminal residue" evidence="2">
    <location>
        <position position="119"/>
    </location>
</feature>
<comment type="caution">
    <text evidence="2">The sequence shown here is derived from an EMBL/GenBank/DDBJ whole genome shotgun (WGS) entry which is preliminary data.</text>
</comment>
<organism evidence="2 3">
    <name type="scientific">Taxus chinensis</name>
    <name type="common">Chinese yew</name>
    <name type="synonym">Taxus wallichiana var. chinensis</name>
    <dbReference type="NCBI Taxonomy" id="29808"/>
    <lineage>
        <taxon>Eukaryota</taxon>
        <taxon>Viridiplantae</taxon>
        <taxon>Streptophyta</taxon>
        <taxon>Embryophyta</taxon>
        <taxon>Tracheophyta</taxon>
        <taxon>Spermatophyta</taxon>
        <taxon>Pinopsida</taxon>
        <taxon>Pinidae</taxon>
        <taxon>Conifers II</taxon>
        <taxon>Cupressales</taxon>
        <taxon>Taxaceae</taxon>
        <taxon>Taxus</taxon>
    </lineage>
</organism>
<evidence type="ECO:0000313" key="3">
    <source>
        <dbReference type="Proteomes" id="UP000824469"/>
    </source>
</evidence>
<dbReference type="AlphaFoldDB" id="A0AA38F6E3"/>
<name>A0AA38F6E3_TAXCH</name>
<dbReference type="Proteomes" id="UP000824469">
    <property type="component" value="Unassembled WGS sequence"/>
</dbReference>
<dbReference type="PANTHER" id="PTHR46598:SF1">
    <property type="entry name" value="OS10G0422566 PROTEIN"/>
    <property type="match status" value="1"/>
</dbReference>
<reference evidence="2 3" key="1">
    <citation type="journal article" date="2021" name="Nat. Plants">
        <title>The Taxus genome provides insights into paclitaxel biosynthesis.</title>
        <authorList>
            <person name="Xiong X."/>
            <person name="Gou J."/>
            <person name="Liao Q."/>
            <person name="Li Y."/>
            <person name="Zhou Q."/>
            <person name="Bi G."/>
            <person name="Li C."/>
            <person name="Du R."/>
            <person name="Wang X."/>
            <person name="Sun T."/>
            <person name="Guo L."/>
            <person name="Liang H."/>
            <person name="Lu P."/>
            <person name="Wu Y."/>
            <person name="Zhang Z."/>
            <person name="Ro D.K."/>
            <person name="Shang Y."/>
            <person name="Huang S."/>
            <person name="Yan J."/>
        </authorList>
    </citation>
    <scope>NUCLEOTIDE SEQUENCE [LARGE SCALE GENOMIC DNA]</scope>
    <source>
        <strain evidence="2">Ta-2019</strain>
    </source>
</reference>
<evidence type="ECO:0008006" key="4">
    <source>
        <dbReference type="Google" id="ProtNLM"/>
    </source>
</evidence>
<evidence type="ECO:0000256" key="1">
    <source>
        <dbReference type="ARBA" id="ARBA00007626"/>
    </source>
</evidence>
<evidence type="ECO:0000313" key="2">
    <source>
        <dbReference type="EMBL" id="KAH9294294.1"/>
    </source>
</evidence>
<comment type="similarity">
    <text evidence="1">Belongs to the PPR family. P subfamily.</text>
</comment>
<sequence length="119" mass="13059">EEMPVPASTILRTMVDMQEDPSVNMWTTVISHMAKTENGAYLASDLVIEMCHFFKDGRLDPRKRKIAPLLAMKPNTAASNIALKASLGFGMAKKAEKLLELMPGEGVKPNATSFAIMIH</sequence>
<gene>
    <name evidence="2" type="ORF">KI387_040503</name>
</gene>
<accession>A0AA38F6E3</accession>
<proteinExistence type="inferred from homology"/>
<dbReference type="PANTHER" id="PTHR46598">
    <property type="entry name" value="BNAC05G43320D PROTEIN"/>
    <property type="match status" value="1"/>
</dbReference>
<dbReference type="InterPro" id="IPR011990">
    <property type="entry name" value="TPR-like_helical_dom_sf"/>
</dbReference>
<dbReference type="OMA" id="VISHMAK"/>
<keyword evidence="3" id="KW-1185">Reference proteome</keyword>
<dbReference type="EMBL" id="JAHRHJ020000237">
    <property type="protein sequence ID" value="KAH9294294.1"/>
    <property type="molecule type" value="Genomic_DNA"/>
</dbReference>